<comment type="caution">
    <text evidence="13">The sequence shown here is derived from an EMBL/GenBank/DDBJ whole genome shotgun (WGS) entry which is preliminary data.</text>
</comment>
<evidence type="ECO:0000256" key="6">
    <source>
        <dbReference type="ARBA" id="ARBA00022694"/>
    </source>
</evidence>
<evidence type="ECO:0000256" key="5">
    <source>
        <dbReference type="ARBA" id="ARBA00022679"/>
    </source>
</evidence>
<proteinExistence type="inferred from homology"/>
<comment type="subcellular location">
    <subcellularLocation>
        <location evidence="1">Cytoplasm</location>
    </subcellularLocation>
</comment>
<dbReference type="GO" id="GO:0008033">
    <property type="term" value="P:tRNA processing"/>
    <property type="evidence" value="ECO:0007669"/>
    <property type="project" value="UniProtKB-KW"/>
</dbReference>
<dbReference type="GO" id="GO:0061710">
    <property type="term" value="F:L-threonylcarbamoyladenylate synthase"/>
    <property type="evidence" value="ECO:0007669"/>
    <property type="project" value="UniProtKB-EC"/>
</dbReference>
<dbReference type="InterPro" id="IPR006070">
    <property type="entry name" value="Sua5-like_dom"/>
</dbReference>
<dbReference type="EMBL" id="QICD01000014">
    <property type="protein sequence ID" value="RNL43097.1"/>
    <property type="molecule type" value="Genomic_DNA"/>
</dbReference>
<protein>
    <recommendedName>
        <fullName evidence="10">L-threonylcarbamoyladenylate synthase</fullName>
        <ecNumber evidence="3">2.7.7.87</ecNumber>
    </recommendedName>
    <alternativeName>
        <fullName evidence="10">L-threonylcarbamoyladenylate synthase</fullName>
    </alternativeName>
</protein>
<evidence type="ECO:0000256" key="2">
    <source>
        <dbReference type="ARBA" id="ARBA00007663"/>
    </source>
</evidence>
<dbReference type="EC" id="2.7.7.87" evidence="3"/>
<evidence type="ECO:0000256" key="10">
    <source>
        <dbReference type="ARBA" id="ARBA00029774"/>
    </source>
</evidence>
<dbReference type="PANTHER" id="PTHR17490">
    <property type="entry name" value="SUA5"/>
    <property type="match status" value="1"/>
</dbReference>
<evidence type="ECO:0000256" key="8">
    <source>
        <dbReference type="ARBA" id="ARBA00022741"/>
    </source>
</evidence>
<gene>
    <name evidence="13" type="ORF">DMP08_07945</name>
</gene>
<dbReference type="Pfam" id="PF01300">
    <property type="entry name" value="Sua5_yciO_yrdC"/>
    <property type="match status" value="1"/>
</dbReference>
<keyword evidence="5" id="KW-0808">Transferase</keyword>
<dbReference type="AlphaFoldDB" id="A0A3N0B7X4"/>
<keyword evidence="9" id="KW-0067">ATP-binding</keyword>
<keyword evidence="6" id="KW-0819">tRNA processing</keyword>
<evidence type="ECO:0000313" key="13">
    <source>
        <dbReference type="EMBL" id="RNL43097.1"/>
    </source>
</evidence>
<dbReference type="GO" id="GO:0003725">
    <property type="term" value="F:double-stranded RNA binding"/>
    <property type="evidence" value="ECO:0007669"/>
    <property type="project" value="InterPro"/>
</dbReference>
<dbReference type="OrthoDB" id="9814580at2"/>
<dbReference type="RefSeq" id="WP_123192390.1">
    <property type="nucleotide sequence ID" value="NZ_QICD01000014.1"/>
</dbReference>
<evidence type="ECO:0000259" key="12">
    <source>
        <dbReference type="PROSITE" id="PS51163"/>
    </source>
</evidence>
<dbReference type="SUPFAM" id="SSF55821">
    <property type="entry name" value="YrdC/RibB"/>
    <property type="match status" value="1"/>
</dbReference>
<comment type="catalytic activity">
    <reaction evidence="11">
        <text>L-threonine + hydrogencarbonate + ATP = L-threonylcarbamoyladenylate + diphosphate + H2O</text>
        <dbReference type="Rhea" id="RHEA:36407"/>
        <dbReference type="ChEBI" id="CHEBI:15377"/>
        <dbReference type="ChEBI" id="CHEBI:17544"/>
        <dbReference type="ChEBI" id="CHEBI:30616"/>
        <dbReference type="ChEBI" id="CHEBI:33019"/>
        <dbReference type="ChEBI" id="CHEBI:57926"/>
        <dbReference type="ChEBI" id="CHEBI:73682"/>
        <dbReference type="EC" id="2.7.7.87"/>
    </reaction>
</comment>
<keyword evidence="8" id="KW-0547">Nucleotide-binding</keyword>
<feature type="domain" description="YrdC-like" evidence="12">
    <location>
        <begin position="5"/>
        <end position="193"/>
    </location>
</feature>
<dbReference type="GO" id="GO:0000049">
    <property type="term" value="F:tRNA binding"/>
    <property type="evidence" value="ECO:0007669"/>
    <property type="project" value="TreeGrafter"/>
</dbReference>
<evidence type="ECO:0000256" key="9">
    <source>
        <dbReference type="ARBA" id="ARBA00022840"/>
    </source>
</evidence>
<accession>A0A3N0B7X4</accession>
<comment type="similarity">
    <text evidence="2">Belongs to the SUA5 family.</text>
</comment>
<dbReference type="InterPro" id="IPR017945">
    <property type="entry name" value="DHBP_synth_RibB-like_a/b_dom"/>
</dbReference>
<dbReference type="NCBIfam" id="TIGR00057">
    <property type="entry name" value="L-threonylcarbamoyladenylate synthase"/>
    <property type="match status" value="1"/>
</dbReference>
<evidence type="ECO:0000256" key="11">
    <source>
        <dbReference type="ARBA" id="ARBA00048366"/>
    </source>
</evidence>
<evidence type="ECO:0000313" key="14">
    <source>
        <dbReference type="Proteomes" id="UP000278632"/>
    </source>
</evidence>
<evidence type="ECO:0000256" key="1">
    <source>
        <dbReference type="ARBA" id="ARBA00004496"/>
    </source>
</evidence>
<evidence type="ECO:0000256" key="7">
    <source>
        <dbReference type="ARBA" id="ARBA00022695"/>
    </source>
</evidence>
<dbReference type="GO" id="GO:0005737">
    <property type="term" value="C:cytoplasm"/>
    <property type="evidence" value="ECO:0007669"/>
    <property type="project" value="UniProtKB-SubCell"/>
</dbReference>
<sequence>MARGTGSFDDAVAALRRADAIIFPTDTVYGLGVAVDAADTPEVLYRLKERDRGKPIAWLVGSADDLDRYGEGVPDIARTLARTYWPGPLTLIVKANGRVPEAFQSAEGTIGLRMPDNSVALKLIVEAGCPLATTSANLSGCASPCSYEAIDPALAARVRAIVADENDADKSGLASTVLDCTRDLPVVVREGAVTAEDVRSFL</sequence>
<reference evidence="14" key="1">
    <citation type="submission" date="2018-05" db="EMBL/GenBank/DDBJ databases">
        <title>Genome Sequencing of selected type strains of the family Eggerthellaceae.</title>
        <authorList>
            <person name="Danylec N."/>
            <person name="Stoll D.A."/>
            <person name="Doetsch A."/>
            <person name="Huch M."/>
        </authorList>
    </citation>
    <scope>NUCLEOTIDE SEQUENCE [LARGE SCALE GENOMIC DNA]</scope>
    <source>
        <strain evidence="14">DSM 16106</strain>
    </source>
</reference>
<organism evidence="13 14">
    <name type="scientific">Paraeggerthella hongkongensis</name>
    <dbReference type="NCBI Taxonomy" id="230658"/>
    <lineage>
        <taxon>Bacteria</taxon>
        <taxon>Bacillati</taxon>
        <taxon>Actinomycetota</taxon>
        <taxon>Coriobacteriia</taxon>
        <taxon>Eggerthellales</taxon>
        <taxon>Eggerthellaceae</taxon>
        <taxon>Paraeggerthella</taxon>
    </lineage>
</organism>
<dbReference type="GO" id="GO:0005524">
    <property type="term" value="F:ATP binding"/>
    <property type="evidence" value="ECO:0007669"/>
    <property type="project" value="UniProtKB-KW"/>
</dbReference>
<name>A0A3N0B7X4_9ACTN</name>
<dbReference type="GO" id="GO:0006450">
    <property type="term" value="P:regulation of translational fidelity"/>
    <property type="evidence" value="ECO:0007669"/>
    <property type="project" value="TreeGrafter"/>
</dbReference>
<dbReference type="Proteomes" id="UP000278632">
    <property type="component" value="Unassembled WGS sequence"/>
</dbReference>
<keyword evidence="14" id="KW-1185">Reference proteome</keyword>
<dbReference type="PANTHER" id="PTHR17490:SF16">
    <property type="entry name" value="THREONYLCARBAMOYL-AMP SYNTHASE"/>
    <property type="match status" value="1"/>
</dbReference>
<dbReference type="Gene3D" id="3.90.870.10">
    <property type="entry name" value="DHBP synthase"/>
    <property type="match status" value="1"/>
</dbReference>
<keyword evidence="4" id="KW-0963">Cytoplasm</keyword>
<dbReference type="InterPro" id="IPR050156">
    <property type="entry name" value="TC-AMP_synthase_SUA5"/>
</dbReference>
<keyword evidence="7" id="KW-0548">Nucleotidyltransferase</keyword>
<evidence type="ECO:0000256" key="3">
    <source>
        <dbReference type="ARBA" id="ARBA00012584"/>
    </source>
</evidence>
<evidence type="ECO:0000256" key="4">
    <source>
        <dbReference type="ARBA" id="ARBA00022490"/>
    </source>
</evidence>
<dbReference type="PROSITE" id="PS51163">
    <property type="entry name" value="YRDC"/>
    <property type="match status" value="1"/>
</dbReference>